<dbReference type="EMBL" id="OX597832">
    <property type="protein sequence ID" value="CAI9736463.1"/>
    <property type="molecule type" value="Genomic_DNA"/>
</dbReference>
<evidence type="ECO:0000256" key="1">
    <source>
        <dbReference type="SAM" id="MobiDB-lite"/>
    </source>
</evidence>
<evidence type="ECO:0000313" key="2">
    <source>
        <dbReference type="EMBL" id="CAI9736463.1"/>
    </source>
</evidence>
<accession>A0AA36FJH8</accession>
<dbReference type="AlphaFoldDB" id="A0AA36FJH8"/>
<organism evidence="2 3">
    <name type="scientific">Octopus vulgaris</name>
    <name type="common">Common octopus</name>
    <dbReference type="NCBI Taxonomy" id="6645"/>
    <lineage>
        <taxon>Eukaryota</taxon>
        <taxon>Metazoa</taxon>
        <taxon>Spiralia</taxon>
        <taxon>Lophotrochozoa</taxon>
        <taxon>Mollusca</taxon>
        <taxon>Cephalopoda</taxon>
        <taxon>Coleoidea</taxon>
        <taxon>Octopodiformes</taxon>
        <taxon>Octopoda</taxon>
        <taxon>Incirrata</taxon>
        <taxon>Octopodidae</taxon>
        <taxon>Octopus</taxon>
    </lineage>
</organism>
<protein>
    <submittedName>
        <fullName evidence="2">Uncharacterized protein</fullName>
    </submittedName>
</protein>
<sequence length="122" mass="13691">MTGLTAKKLTRTNNWCNADLTEPSRYPQSTDIHNNPKERSANVAPPNLSGKSEQLLHVPDQRLFPANEKIQEEQSQQREMLQAILKLIQNIPSSSSISETRILPDTIHFPCESQEGVEALEA</sequence>
<proteinExistence type="predicted"/>
<feature type="region of interest" description="Disordered" evidence="1">
    <location>
        <begin position="17"/>
        <end position="53"/>
    </location>
</feature>
<gene>
    <name evidence="2" type="ORF">OCTVUL_1B019386</name>
</gene>
<name>A0AA36FJH8_OCTVU</name>
<keyword evidence="3" id="KW-1185">Reference proteome</keyword>
<dbReference type="Proteomes" id="UP001162480">
    <property type="component" value="Chromosome 19"/>
</dbReference>
<evidence type="ECO:0000313" key="3">
    <source>
        <dbReference type="Proteomes" id="UP001162480"/>
    </source>
</evidence>
<reference evidence="2" key="1">
    <citation type="submission" date="2023-08" db="EMBL/GenBank/DDBJ databases">
        <authorList>
            <person name="Alioto T."/>
            <person name="Alioto T."/>
            <person name="Gomez Garrido J."/>
        </authorList>
    </citation>
    <scope>NUCLEOTIDE SEQUENCE</scope>
</reference>